<organism evidence="7 8">
    <name type="scientific">Halochromatium glycolicum</name>
    <dbReference type="NCBI Taxonomy" id="85075"/>
    <lineage>
        <taxon>Bacteria</taxon>
        <taxon>Pseudomonadati</taxon>
        <taxon>Pseudomonadota</taxon>
        <taxon>Gammaproteobacteria</taxon>
        <taxon>Chromatiales</taxon>
        <taxon>Chromatiaceae</taxon>
        <taxon>Halochromatium</taxon>
    </lineage>
</organism>
<reference evidence="7" key="2">
    <citation type="journal article" date="2020" name="Microorganisms">
        <title>Osmotic Adaptation and Compatible Solute Biosynthesis of Phototrophic Bacteria as Revealed from Genome Analyses.</title>
        <authorList>
            <person name="Imhoff J.F."/>
            <person name="Rahn T."/>
            <person name="Kunzel S."/>
            <person name="Keller A."/>
            <person name="Neulinger S.C."/>
        </authorList>
    </citation>
    <scope>NUCLEOTIDE SEQUENCE</scope>
    <source>
        <strain evidence="7">DSM 11080</strain>
    </source>
</reference>
<dbReference type="Gene3D" id="2.160.10.10">
    <property type="entry name" value="Hexapeptide repeat proteins"/>
    <property type="match status" value="1"/>
</dbReference>
<dbReference type="InterPro" id="IPR011831">
    <property type="entry name" value="ADP-Glc_PPase"/>
</dbReference>
<dbReference type="AlphaFoldDB" id="A0AAJ0XBA4"/>
<dbReference type="EMBL" id="NRSJ01000027">
    <property type="protein sequence ID" value="MBK1705727.1"/>
    <property type="molecule type" value="Genomic_DNA"/>
</dbReference>
<proteinExistence type="inferred from homology"/>
<dbReference type="SUPFAM" id="SSF53448">
    <property type="entry name" value="Nucleotide-diphospho-sugar transferases"/>
    <property type="match status" value="1"/>
</dbReference>
<evidence type="ECO:0000313" key="8">
    <source>
        <dbReference type="Proteomes" id="UP001296776"/>
    </source>
</evidence>
<name>A0AAJ0XBA4_9GAMM</name>
<dbReference type="Pfam" id="PF24894">
    <property type="entry name" value="Hexapep_GlmU"/>
    <property type="match status" value="1"/>
</dbReference>
<comment type="similarity">
    <text evidence="1">Belongs to the bacterial/plant glucose-1-phosphate adenylyltransferase family.</text>
</comment>
<keyword evidence="8" id="KW-1185">Reference proteome</keyword>
<evidence type="ECO:0000256" key="1">
    <source>
        <dbReference type="ARBA" id="ARBA00010443"/>
    </source>
</evidence>
<dbReference type="Proteomes" id="UP001296776">
    <property type="component" value="Unassembled WGS sequence"/>
</dbReference>
<comment type="caution">
    <text evidence="7">The sequence shown here is derived from an EMBL/GenBank/DDBJ whole genome shotgun (WGS) entry which is preliminary data.</text>
</comment>
<dbReference type="PANTHER" id="PTHR43523:SF2">
    <property type="entry name" value="GLUCOSE-1-PHOSPHATE ADENYLYLTRANSFERASE"/>
    <property type="match status" value="1"/>
</dbReference>
<dbReference type="GO" id="GO:0005978">
    <property type="term" value="P:glycogen biosynthetic process"/>
    <property type="evidence" value="ECO:0007669"/>
    <property type="project" value="UniProtKB-KW"/>
</dbReference>
<evidence type="ECO:0000256" key="3">
    <source>
        <dbReference type="ARBA" id="ARBA00022695"/>
    </source>
</evidence>
<dbReference type="PANTHER" id="PTHR43523">
    <property type="entry name" value="GLUCOSE-1-PHOSPHATE ADENYLYLTRANSFERASE-RELATED"/>
    <property type="match status" value="1"/>
</dbReference>
<dbReference type="InterPro" id="IPR029044">
    <property type="entry name" value="Nucleotide-diphossugar_trans"/>
</dbReference>
<feature type="domain" description="Glucose-1-phosphate adenylyltransferase/Bifunctional protein GlmU-like C-terminal hexapeptide" evidence="6">
    <location>
        <begin position="297"/>
        <end position="401"/>
    </location>
</feature>
<keyword evidence="4" id="KW-0320">Glycogen biosynthesis</keyword>
<dbReference type="InterPro" id="IPR005835">
    <property type="entry name" value="NTP_transferase_dom"/>
</dbReference>
<dbReference type="RefSeq" id="WP_200346944.1">
    <property type="nucleotide sequence ID" value="NZ_NRSJ01000027.1"/>
</dbReference>
<reference evidence="7" key="1">
    <citation type="submission" date="2017-08" db="EMBL/GenBank/DDBJ databases">
        <authorList>
            <person name="Imhoff J.F."/>
            <person name="Rahn T."/>
            <person name="Kuenzel S."/>
            <person name="Neulinger S.C."/>
        </authorList>
    </citation>
    <scope>NUCLEOTIDE SEQUENCE</scope>
    <source>
        <strain evidence="7">DSM 11080</strain>
    </source>
</reference>
<keyword evidence="2 7" id="KW-0808">Transferase</keyword>
<sequence length="407" mass="44863">MPSKTLTFVFAAERGTPRPLTEHRCKAAVPVAGKYRVIDFTLANCLHSGLRQVLILSQYKSHSLHKHLRNGWSLFNAELGEFITAVPPQMRYESGWYRNAIDALRQNCYLIERSQADTVLLLDGGLVYRMDYAELIRFHREQGGGLTCALRQAGVGTASGGIEVKLDEADRILGLSPRGEGDEPYASTMGVVLIDKALLLEQIERLAAVTEVEMESGVDLTTQFLTPFLEGRIDTPLQPSAYRFGGERGRVTPDRYWSDLGSTDAYFRANMDLLKAESPLDLYQADWNILTYQGQYPPARTVPGPSSGNEGIFVNSMLAAGTVIRGGGVSHSVLYPRVEVEDGAIVDEAILFEGVRVGANARVRRCICDKDVVIPPGARIGEDRRADAERFEVSDDGIVVIRKGRSL</sequence>
<dbReference type="InterPro" id="IPR056818">
    <property type="entry name" value="GlmU/GlgC-like_hexapep"/>
</dbReference>
<dbReference type="CDD" id="cd04651">
    <property type="entry name" value="LbH_G1P_AT_C"/>
    <property type="match status" value="1"/>
</dbReference>
<dbReference type="InterPro" id="IPR011004">
    <property type="entry name" value="Trimer_LpxA-like_sf"/>
</dbReference>
<evidence type="ECO:0000259" key="5">
    <source>
        <dbReference type="Pfam" id="PF00483"/>
    </source>
</evidence>
<dbReference type="EC" id="2.7.7.27" evidence="7"/>
<dbReference type="Gene3D" id="3.90.550.10">
    <property type="entry name" value="Spore Coat Polysaccharide Biosynthesis Protein SpsA, Chain A"/>
    <property type="match status" value="1"/>
</dbReference>
<gene>
    <name evidence="7" type="primary">glgC</name>
    <name evidence="7" type="ORF">CKO40_14460</name>
</gene>
<dbReference type="SUPFAM" id="SSF51161">
    <property type="entry name" value="Trimeric LpxA-like enzymes"/>
    <property type="match status" value="1"/>
</dbReference>
<dbReference type="Pfam" id="PF00483">
    <property type="entry name" value="NTP_transferase"/>
    <property type="match status" value="1"/>
</dbReference>
<evidence type="ECO:0000256" key="4">
    <source>
        <dbReference type="ARBA" id="ARBA00023056"/>
    </source>
</evidence>
<feature type="domain" description="Nucleotidyl transferase" evidence="5">
    <location>
        <begin position="18"/>
        <end position="275"/>
    </location>
</feature>
<evidence type="ECO:0000313" key="7">
    <source>
        <dbReference type="EMBL" id="MBK1705727.1"/>
    </source>
</evidence>
<dbReference type="GO" id="GO:0008878">
    <property type="term" value="F:glucose-1-phosphate adenylyltransferase activity"/>
    <property type="evidence" value="ECO:0007669"/>
    <property type="project" value="UniProtKB-EC"/>
</dbReference>
<keyword evidence="3 7" id="KW-0548">Nucleotidyltransferase</keyword>
<evidence type="ECO:0000256" key="2">
    <source>
        <dbReference type="ARBA" id="ARBA00022679"/>
    </source>
</evidence>
<protein>
    <submittedName>
        <fullName evidence="7">Glucose-1-phosphate adenylyltransferase</fullName>
        <ecNumber evidence="7">2.7.7.27</ecNumber>
    </submittedName>
</protein>
<evidence type="ECO:0000259" key="6">
    <source>
        <dbReference type="Pfam" id="PF24894"/>
    </source>
</evidence>
<accession>A0AAJ0XBA4</accession>